<name>A0A3N4G7Y2_9LACT</name>
<reference evidence="3 4" key="1">
    <citation type="submission" date="2018-11" db="EMBL/GenBank/DDBJ databases">
        <title>Aerococcus sp. SJQ22, whole genome shotgun sequence.</title>
        <authorList>
            <person name="Sun L."/>
            <person name="Gao X."/>
            <person name="Chen W."/>
            <person name="Huang K."/>
        </authorList>
    </citation>
    <scope>NUCLEOTIDE SEQUENCE [LARGE SCALE GENOMIC DNA]</scope>
    <source>
        <strain evidence="3 4">SJQ22</strain>
    </source>
</reference>
<evidence type="ECO:0000313" key="3">
    <source>
        <dbReference type="EMBL" id="RPA58435.1"/>
    </source>
</evidence>
<feature type="domain" description="GFO/IDH/MocA-like oxidoreductase" evidence="2">
    <location>
        <begin position="139"/>
        <end position="248"/>
    </location>
</feature>
<sequence length="333" mass="36686">MKLGIAGTGKVVAEFLPLVAELEHIEVTAINSTPRSAHIAKELQASYGIEEVYSNYIQFLEEADIDTVYVAVINNLHYDFVKDALQHGKHVICEKPFTMSHKELLDLEQLALDYDLVLAEAIPNQFLANYEKIIELLPQLGEIKLIECSFCKYSSRYDALLAGNVLPAFDAKSGGGALMDLNIYNIHFVLGLMGCPNEVNYFPNLEKGIDTSGVLVLGYENAKAVCTASKASNKPNRSIIQGTKGTIVVNGSTGRIEFFDFMLNDGTTAHYALNVHPHKLYAEFSTIASWIDEDDTTYAEEHLAHSLTVMDVVDRAIQSAGLATGPFSEQKIF</sequence>
<evidence type="ECO:0000313" key="4">
    <source>
        <dbReference type="Proteomes" id="UP000273977"/>
    </source>
</evidence>
<dbReference type="InterPro" id="IPR000683">
    <property type="entry name" value="Gfo/Idh/MocA-like_OxRdtase_N"/>
</dbReference>
<keyword evidence="4" id="KW-1185">Reference proteome</keyword>
<dbReference type="EMBL" id="RKMG01000024">
    <property type="protein sequence ID" value="RPA58435.1"/>
    <property type="molecule type" value="Genomic_DNA"/>
</dbReference>
<dbReference type="Gene3D" id="3.40.50.720">
    <property type="entry name" value="NAD(P)-binding Rossmann-like Domain"/>
    <property type="match status" value="1"/>
</dbReference>
<dbReference type="SUPFAM" id="SSF51735">
    <property type="entry name" value="NAD(P)-binding Rossmann-fold domains"/>
    <property type="match status" value="1"/>
</dbReference>
<gene>
    <name evidence="3" type="ORF">EF384_07255</name>
</gene>
<dbReference type="Gene3D" id="3.30.360.10">
    <property type="entry name" value="Dihydrodipicolinate Reductase, domain 2"/>
    <property type="match status" value="1"/>
</dbReference>
<dbReference type="Proteomes" id="UP000273977">
    <property type="component" value="Unassembled WGS sequence"/>
</dbReference>
<dbReference type="GO" id="GO:0000166">
    <property type="term" value="F:nucleotide binding"/>
    <property type="evidence" value="ECO:0007669"/>
    <property type="project" value="InterPro"/>
</dbReference>
<protein>
    <submittedName>
        <fullName evidence="3">Gfo/Idh/MocA family oxidoreductase</fullName>
    </submittedName>
</protein>
<dbReference type="InterPro" id="IPR055170">
    <property type="entry name" value="GFO_IDH_MocA-like_dom"/>
</dbReference>
<dbReference type="InterPro" id="IPR036291">
    <property type="entry name" value="NAD(P)-bd_dom_sf"/>
</dbReference>
<accession>A0A3N4G7Y2</accession>
<evidence type="ECO:0000259" key="2">
    <source>
        <dbReference type="Pfam" id="PF22725"/>
    </source>
</evidence>
<dbReference type="SUPFAM" id="SSF55347">
    <property type="entry name" value="Glyceraldehyde-3-phosphate dehydrogenase-like, C-terminal domain"/>
    <property type="match status" value="1"/>
</dbReference>
<dbReference type="PANTHER" id="PTHR43054">
    <property type="match status" value="1"/>
</dbReference>
<evidence type="ECO:0000259" key="1">
    <source>
        <dbReference type="Pfam" id="PF01408"/>
    </source>
</evidence>
<proteinExistence type="predicted"/>
<dbReference type="AlphaFoldDB" id="A0A3N4G7Y2"/>
<dbReference type="RefSeq" id="WP_123780704.1">
    <property type="nucleotide sequence ID" value="NZ_RKMG01000024.1"/>
</dbReference>
<dbReference type="Pfam" id="PF01408">
    <property type="entry name" value="GFO_IDH_MocA"/>
    <property type="match status" value="1"/>
</dbReference>
<dbReference type="OrthoDB" id="9815825at2"/>
<dbReference type="PANTHER" id="PTHR43054:SF1">
    <property type="entry name" value="SCYLLO-INOSITOL 2-DEHYDROGENASE (NADP(+)) IOLU"/>
    <property type="match status" value="1"/>
</dbReference>
<dbReference type="Pfam" id="PF22725">
    <property type="entry name" value="GFO_IDH_MocA_C3"/>
    <property type="match status" value="1"/>
</dbReference>
<organism evidence="3 4">
    <name type="scientific">Aerococcus agrisoli</name>
    <dbReference type="NCBI Taxonomy" id="2487350"/>
    <lineage>
        <taxon>Bacteria</taxon>
        <taxon>Bacillati</taxon>
        <taxon>Bacillota</taxon>
        <taxon>Bacilli</taxon>
        <taxon>Lactobacillales</taxon>
        <taxon>Aerococcaceae</taxon>
        <taxon>Aerococcus</taxon>
    </lineage>
</organism>
<comment type="caution">
    <text evidence="3">The sequence shown here is derived from an EMBL/GenBank/DDBJ whole genome shotgun (WGS) entry which is preliminary data.</text>
</comment>
<feature type="domain" description="Gfo/Idh/MocA-like oxidoreductase N-terminal" evidence="1">
    <location>
        <begin position="2"/>
        <end position="116"/>
    </location>
</feature>